<keyword evidence="3 7" id="KW-0812">Transmembrane</keyword>
<evidence type="ECO:0000256" key="6">
    <source>
        <dbReference type="SAM" id="MobiDB-lite"/>
    </source>
</evidence>
<keyword evidence="4 7" id="KW-1133">Transmembrane helix</keyword>
<evidence type="ECO:0000256" key="4">
    <source>
        <dbReference type="ARBA" id="ARBA00022989"/>
    </source>
</evidence>
<evidence type="ECO:0000313" key="9">
    <source>
        <dbReference type="Proteomes" id="UP000275078"/>
    </source>
</evidence>
<dbReference type="PANTHER" id="PTHR19432">
    <property type="entry name" value="SUGAR TRANSPORTER"/>
    <property type="match status" value="1"/>
</dbReference>
<dbReference type="Gene3D" id="1.20.1250.20">
    <property type="entry name" value="MFS general substrate transporter like domains"/>
    <property type="match status" value="1"/>
</dbReference>
<evidence type="ECO:0000256" key="2">
    <source>
        <dbReference type="ARBA" id="ARBA00022448"/>
    </source>
</evidence>
<feature type="transmembrane region" description="Helical" evidence="7">
    <location>
        <begin position="89"/>
        <end position="108"/>
    </location>
</feature>
<evidence type="ECO:0000256" key="7">
    <source>
        <dbReference type="SAM" id="Phobius"/>
    </source>
</evidence>
<comment type="subcellular location">
    <subcellularLocation>
        <location evidence="1">Membrane</location>
        <topology evidence="1">Multi-pass membrane protein</topology>
    </subcellularLocation>
</comment>
<keyword evidence="9" id="KW-1185">Reference proteome</keyword>
<dbReference type="SUPFAM" id="SSF103473">
    <property type="entry name" value="MFS general substrate transporter"/>
    <property type="match status" value="1"/>
</dbReference>
<sequence>MSAVWAGQSRIWGPNHPTRMALLTICLTGVQLVWGIEMAYASPYLLSLGLSKSMMSLVWIVGPLSGLITQPIVGVMADRSTSRWGRRRPVMVIGSVMTILGLLALGWTKEIVGVILKKDSTGQTVTIIVAVLAMYLLDFSVNAVQACCRALIVDSLPTEDQQLGNAWASRMIAIGNVGGYLAGTIKLKKIFGDFLGDTQFKQLVLICSFALCCCIGATCLAVSERILVERRGEDAKSGIKHVLHTIWVTIWNMPRGIGAVCLIIFFAWIGWFPFMVYGTTFVGEVLKRYDHNYDKKSSIAALITRAVDSSSDDNLGDIARIGSRALVIFSCVSLASSFFLPWLVDAPETDELHQKPLPTNSFLQRLSDTLEPYRPDLATAWIFGHVFFAVLMFATLFTRTVLVATLIVAAAGIPWSLMTWAPFSFVGEEINKLGAEEADRISPNGPPQSHDPLLGTAETRASSNSPRRSERSNSAEGQRYDGSVHSGDTAVDEERGQPEEEEGKSELAGIYLGILNVFTCLPQFVATFISYVIFSFLEPGQSPEFGGGEPESPTGINAIAVVLGIGGISALCAAHYTWAFKCEREA</sequence>
<gene>
    <name evidence="8" type="ORF">BJ508DRAFT_209236</name>
</gene>
<feature type="transmembrane region" description="Helical" evidence="7">
    <location>
        <begin position="257"/>
        <end position="278"/>
    </location>
</feature>
<dbReference type="AlphaFoldDB" id="A0A3N4I5L9"/>
<feature type="transmembrane region" description="Helical" evidence="7">
    <location>
        <begin position="325"/>
        <end position="344"/>
    </location>
</feature>
<dbReference type="PANTHER" id="PTHR19432:SF76">
    <property type="entry name" value="TRANSPORTER, PUTATIVE (EUROFUNG)-RELATED"/>
    <property type="match status" value="1"/>
</dbReference>
<dbReference type="GO" id="GO:0008506">
    <property type="term" value="F:sucrose:proton symporter activity"/>
    <property type="evidence" value="ECO:0007669"/>
    <property type="project" value="TreeGrafter"/>
</dbReference>
<accession>A0A3N4I5L9</accession>
<dbReference type="InterPro" id="IPR036259">
    <property type="entry name" value="MFS_trans_sf"/>
</dbReference>
<feature type="transmembrane region" description="Helical" evidence="7">
    <location>
        <begin position="120"/>
        <end position="137"/>
    </location>
</feature>
<dbReference type="InterPro" id="IPR011701">
    <property type="entry name" value="MFS"/>
</dbReference>
<name>A0A3N4I5L9_ASCIM</name>
<dbReference type="Proteomes" id="UP000275078">
    <property type="component" value="Unassembled WGS sequence"/>
</dbReference>
<evidence type="ECO:0000256" key="5">
    <source>
        <dbReference type="ARBA" id="ARBA00023136"/>
    </source>
</evidence>
<dbReference type="EMBL" id="ML119680">
    <property type="protein sequence ID" value="RPA81392.1"/>
    <property type="molecule type" value="Genomic_DNA"/>
</dbReference>
<organism evidence="8 9">
    <name type="scientific">Ascobolus immersus RN42</name>
    <dbReference type="NCBI Taxonomy" id="1160509"/>
    <lineage>
        <taxon>Eukaryota</taxon>
        <taxon>Fungi</taxon>
        <taxon>Dikarya</taxon>
        <taxon>Ascomycota</taxon>
        <taxon>Pezizomycotina</taxon>
        <taxon>Pezizomycetes</taxon>
        <taxon>Pezizales</taxon>
        <taxon>Ascobolaceae</taxon>
        <taxon>Ascobolus</taxon>
    </lineage>
</organism>
<dbReference type="Pfam" id="PF07690">
    <property type="entry name" value="MFS_1"/>
    <property type="match status" value="1"/>
</dbReference>
<dbReference type="STRING" id="1160509.A0A3N4I5L9"/>
<feature type="region of interest" description="Disordered" evidence="6">
    <location>
        <begin position="438"/>
        <end position="502"/>
    </location>
</feature>
<feature type="transmembrane region" description="Helical" evidence="7">
    <location>
        <begin position="554"/>
        <end position="578"/>
    </location>
</feature>
<evidence type="ECO:0000256" key="1">
    <source>
        <dbReference type="ARBA" id="ARBA00004141"/>
    </source>
</evidence>
<dbReference type="OrthoDB" id="28755at2759"/>
<evidence type="ECO:0000313" key="8">
    <source>
        <dbReference type="EMBL" id="RPA81392.1"/>
    </source>
</evidence>
<proteinExistence type="predicted"/>
<feature type="transmembrane region" description="Helical" evidence="7">
    <location>
        <begin position="510"/>
        <end position="534"/>
    </location>
</feature>
<feature type="transmembrane region" description="Helical" evidence="7">
    <location>
        <begin position="203"/>
        <end position="223"/>
    </location>
</feature>
<keyword evidence="5 7" id="KW-0472">Membrane</keyword>
<feature type="transmembrane region" description="Helical" evidence="7">
    <location>
        <begin position="56"/>
        <end position="77"/>
    </location>
</feature>
<reference evidence="8 9" key="1">
    <citation type="journal article" date="2018" name="Nat. Ecol. Evol.">
        <title>Pezizomycetes genomes reveal the molecular basis of ectomycorrhizal truffle lifestyle.</title>
        <authorList>
            <person name="Murat C."/>
            <person name="Payen T."/>
            <person name="Noel B."/>
            <person name="Kuo A."/>
            <person name="Morin E."/>
            <person name="Chen J."/>
            <person name="Kohler A."/>
            <person name="Krizsan K."/>
            <person name="Balestrini R."/>
            <person name="Da Silva C."/>
            <person name="Montanini B."/>
            <person name="Hainaut M."/>
            <person name="Levati E."/>
            <person name="Barry K.W."/>
            <person name="Belfiori B."/>
            <person name="Cichocki N."/>
            <person name="Clum A."/>
            <person name="Dockter R.B."/>
            <person name="Fauchery L."/>
            <person name="Guy J."/>
            <person name="Iotti M."/>
            <person name="Le Tacon F."/>
            <person name="Lindquist E.A."/>
            <person name="Lipzen A."/>
            <person name="Malagnac F."/>
            <person name="Mello A."/>
            <person name="Molinier V."/>
            <person name="Miyauchi S."/>
            <person name="Poulain J."/>
            <person name="Riccioni C."/>
            <person name="Rubini A."/>
            <person name="Sitrit Y."/>
            <person name="Splivallo R."/>
            <person name="Traeger S."/>
            <person name="Wang M."/>
            <person name="Zifcakova L."/>
            <person name="Wipf D."/>
            <person name="Zambonelli A."/>
            <person name="Paolocci F."/>
            <person name="Nowrousian M."/>
            <person name="Ottonello S."/>
            <person name="Baldrian P."/>
            <person name="Spatafora J.W."/>
            <person name="Henrissat B."/>
            <person name="Nagy L.G."/>
            <person name="Aury J.M."/>
            <person name="Wincker P."/>
            <person name="Grigoriev I.V."/>
            <person name="Bonfante P."/>
            <person name="Martin F.M."/>
        </authorList>
    </citation>
    <scope>NUCLEOTIDE SEQUENCE [LARGE SCALE GENOMIC DNA]</scope>
    <source>
        <strain evidence="8 9">RN42</strain>
    </source>
</reference>
<evidence type="ECO:0000256" key="3">
    <source>
        <dbReference type="ARBA" id="ARBA00022692"/>
    </source>
</evidence>
<dbReference type="GO" id="GO:0005886">
    <property type="term" value="C:plasma membrane"/>
    <property type="evidence" value="ECO:0007669"/>
    <property type="project" value="TreeGrafter"/>
</dbReference>
<protein>
    <submittedName>
        <fullName evidence="8">MFS general substrate transporter</fullName>
    </submittedName>
</protein>
<feature type="transmembrane region" description="Helical" evidence="7">
    <location>
        <begin position="380"/>
        <end position="413"/>
    </location>
</feature>
<feature type="transmembrane region" description="Helical" evidence="7">
    <location>
        <begin position="20"/>
        <end position="36"/>
    </location>
</feature>
<keyword evidence="2" id="KW-0813">Transport</keyword>